<keyword evidence="8" id="KW-0067">ATP-binding</keyword>
<gene>
    <name evidence="11" type="ORF">H5410_044052</name>
</gene>
<feature type="non-terminal residue" evidence="11">
    <location>
        <position position="104"/>
    </location>
</feature>
<dbReference type="GO" id="GO:0004674">
    <property type="term" value="F:protein serine/threonine kinase activity"/>
    <property type="evidence" value="ECO:0007669"/>
    <property type="project" value="UniProtKB-EC"/>
</dbReference>
<evidence type="ECO:0000256" key="9">
    <source>
        <dbReference type="ARBA" id="ARBA00022989"/>
    </source>
</evidence>
<organism evidence="11 12">
    <name type="scientific">Solanum commersonii</name>
    <name type="common">Commerson's wild potato</name>
    <name type="synonym">Commerson's nightshade</name>
    <dbReference type="NCBI Taxonomy" id="4109"/>
    <lineage>
        <taxon>Eukaryota</taxon>
        <taxon>Viridiplantae</taxon>
        <taxon>Streptophyta</taxon>
        <taxon>Embryophyta</taxon>
        <taxon>Tracheophyta</taxon>
        <taxon>Spermatophyta</taxon>
        <taxon>Magnoliopsida</taxon>
        <taxon>eudicotyledons</taxon>
        <taxon>Gunneridae</taxon>
        <taxon>Pentapetalae</taxon>
        <taxon>asterids</taxon>
        <taxon>lamiids</taxon>
        <taxon>Solanales</taxon>
        <taxon>Solanaceae</taxon>
        <taxon>Solanoideae</taxon>
        <taxon>Solaneae</taxon>
        <taxon>Solanum</taxon>
    </lineage>
</organism>
<dbReference type="PANTHER" id="PTHR47984">
    <property type="entry name" value="OS01G0323000 PROTEIN"/>
    <property type="match status" value="1"/>
</dbReference>
<dbReference type="EMBL" id="JACXVP010000008">
    <property type="protein sequence ID" value="KAG5593538.1"/>
    <property type="molecule type" value="Genomic_DNA"/>
</dbReference>
<evidence type="ECO:0000256" key="10">
    <source>
        <dbReference type="ARBA" id="ARBA00023136"/>
    </source>
</evidence>
<feature type="non-terminal residue" evidence="11">
    <location>
        <position position="1"/>
    </location>
</feature>
<comment type="caution">
    <text evidence="11">The sequence shown here is derived from an EMBL/GenBank/DDBJ whole genome shotgun (WGS) entry which is preliminary data.</text>
</comment>
<sequence length="104" mass="11806">IFVPEKEFQVEVEAIGHVGHKNLVSLLGYCIEGMYRSLILVWPNYLVPVKVILQLESTFGYVAHKYANIGLLNEKNDIYSFGGSVVRIDHTGRDHVDYGRPTQE</sequence>
<dbReference type="GO" id="GO:0005524">
    <property type="term" value="F:ATP binding"/>
    <property type="evidence" value="ECO:0007669"/>
    <property type="project" value="UniProtKB-KW"/>
</dbReference>
<evidence type="ECO:0000313" key="12">
    <source>
        <dbReference type="Proteomes" id="UP000824120"/>
    </source>
</evidence>
<reference evidence="11 12" key="1">
    <citation type="submission" date="2020-09" db="EMBL/GenBank/DDBJ databases">
        <title>De no assembly of potato wild relative species, Solanum commersonii.</title>
        <authorList>
            <person name="Cho K."/>
        </authorList>
    </citation>
    <scope>NUCLEOTIDE SEQUENCE [LARGE SCALE GENOMIC DNA]</scope>
    <source>
        <strain evidence="11">LZ3.2</strain>
        <tissue evidence="11">Leaf</tissue>
    </source>
</reference>
<accession>A0A9J5Y0N5</accession>
<evidence type="ECO:0000256" key="3">
    <source>
        <dbReference type="ARBA" id="ARBA00022553"/>
    </source>
</evidence>
<evidence type="ECO:0000256" key="8">
    <source>
        <dbReference type="ARBA" id="ARBA00022840"/>
    </source>
</evidence>
<keyword evidence="7" id="KW-0418">Kinase</keyword>
<evidence type="ECO:0000313" key="11">
    <source>
        <dbReference type="EMBL" id="KAG5593538.1"/>
    </source>
</evidence>
<keyword evidence="5" id="KW-0812">Transmembrane</keyword>
<keyword evidence="3" id="KW-0597">Phosphoprotein</keyword>
<proteinExistence type="predicted"/>
<dbReference type="EC" id="2.7.11.1" evidence="2"/>
<evidence type="ECO:0000256" key="5">
    <source>
        <dbReference type="ARBA" id="ARBA00022692"/>
    </source>
</evidence>
<keyword evidence="4" id="KW-0808">Transferase</keyword>
<evidence type="ECO:0000256" key="4">
    <source>
        <dbReference type="ARBA" id="ARBA00022679"/>
    </source>
</evidence>
<dbReference type="SUPFAM" id="SSF56112">
    <property type="entry name" value="Protein kinase-like (PK-like)"/>
    <property type="match status" value="1"/>
</dbReference>
<dbReference type="OrthoDB" id="1723272at2759"/>
<evidence type="ECO:0000256" key="7">
    <source>
        <dbReference type="ARBA" id="ARBA00022777"/>
    </source>
</evidence>
<dbReference type="AlphaFoldDB" id="A0A9J5Y0N5"/>
<dbReference type="PANTHER" id="PTHR47984:SF14">
    <property type="entry name" value="OS01G0323000 PROTEIN"/>
    <property type="match status" value="1"/>
</dbReference>
<evidence type="ECO:0000256" key="2">
    <source>
        <dbReference type="ARBA" id="ARBA00012513"/>
    </source>
</evidence>
<dbReference type="InterPro" id="IPR011009">
    <property type="entry name" value="Kinase-like_dom_sf"/>
</dbReference>
<protein>
    <recommendedName>
        <fullName evidence="2">non-specific serine/threonine protein kinase</fullName>
        <ecNumber evidence="2">2.7.11.1</ecNumber>
    </recommendedName>
</protein>
<keyword evidence="10" id="KW-0472">Membrane</keyword>
<dbReference type="Proteomes" id="UP000824120">
    <property type="component" value="Chromosome 8"/>
</dbReference>
<comment type="subcellular location">
    <subcellularLocation>
        <location evidence="1">Membrane</location>
        <topology evidence="1">Single-pass membrane protein</topology>
    </subcellularLocation>
</comment>
<dbReference type="Gene3D" id="3.30.200.20">
    <property type="entry name" value="Phosphorylase Kinase, domain 1"/>
    <property type="match status" value="1"/>
</dbReference>
<evidence type="ECO:0000256" key="6">
    <source>
        <dbReference type="ARBA" id="ARBA00022741"/>
    </source>
</evidence>
<name>A0A9J5Y0N5_SOLCO</name>
<keyword evidence="9" id="KW-1133">Transmembrane helix</keyword>
<keyword evidence="6" id="KW-0547">Nucleotide-binding</keyword>
<dbReference type="GO" id="GO:0016020">
    <property type="term" value="C:membrane"/>
    <property type="evidence" value="ECO:0007669"/>
    <property type="project" value="UniProtKB-SubCell"/>
</dbReference>
<keyword evidence="12" id="KW-1185">Reference proteome</keyword>
<evidence type="ECO:0000256" key="1">
    <source>
        <dbReference type="ARBA" id="ARBA00004167"/>
    </source>
</evidence>
<dbReference type="InterPro" id="IPR052232">
    <property type="entry name" value="RLK_Ser/Thr-Kinase"/>
</dbReference>